<accession>A0A6H5HMA3</accession>
<keyword evidence="3" id="KW-1185">Reference proteome</keyword>
<gene>
    <name evidence="2" type="ORF">NTEN_LOCUS21765</name>
</gene>
<organism evidence="2 3">
    <name type="scientific">Nesidiocoris tenuis</name>
    <dbReference type="NCBI Taxonomy" id="355587"/>
    <lineage>
        <taxon>Eukaryota</taxon>
        <taxon>Metazoa</taxon>
        <taxon>Ecdysozoa</taxon>
        <taxon>Arthropoda</taxon>
        <taxon>Hexapoda</taxon>
        <taxon>Insecta</taxon>
        <taxon>Pterygota</taxon>
        <taxon>Neoptera</taxon>
        <taxon>Paraneoptera</taxon>
        <taxon>Hemiptera</taxon>
        <taxon>Heteroptera</taxon>
        <taxon>Panheteroptera</taxon>
        <taxon>Cimicomorpha</taxon>
        <taxon>Miridae</taxon>
        <taxon>Dicyphina</taxon>
        <taxon>Nesidiocoris</taxon>
    </lineage>
</organism>
<evidence type="ECO:0000313" key="3">
    <source>
        <dbReference type="Proteomes" id="UP000479000"/>
    </source>
</evidence>
<sequence>MGTTVSTVPPIDRRTDRGSTLSHIAQGRPAGRCWREMARCEGPAPLGGSTLPPHAHEVGRRAAEIAERG</sequence>
<feature type="region of interest" description="Disordered" evidence="1">
    <location>
        <begin position="1"/>
        <end position="30"/>
    </location>
</feature>
<dbReference type="AlphaFoldDB" id="A0A6H5HMA3"/>
<dbReference type="Proteomes" id="UP000479000">
    <property type="component" value="Unassembled WGS sequence"/>
</dbReference>
<feature type="non-terminal residue" evidence="2">
    <location>
        <position position="69"/>
    </location>
</feature>
<proteinExistence type="predicted"/>
<reference evidence="2 3" key="1">
    <citation type="submission" date="2020-02" db="EMBL/GenBank/DDBJ databases">
        <authorList>
            <person name="Ferguson B K."/>
        </authorList>
    </citation>
    <scope>NUCLEOTIDE SEQUENCE [LARGE SCALE GENOMIC DNA]</scope>
</reference>
<name>A0A6H5HMA3_9HEMI</name>
<evidence type="ECO:0000313" key="2">
    <source>
        <dbReference type="EMBL" id="CAB0017834.1"/>
    </source>
</evidence>
<protein>
    <submittedName>
        <fullName evidence="2">Uncharacterized protein</fullName>
    </submittedName>
</protein>
<dbReference type="EMBL" id="CADCXU010031991">
    <property type="protein sequence ID" value="CAB0017834.1"/>
    <property type="molecule type" value="Genomic_DNA"/>
</dbReference>
<evidence type="ECO:0000256" key="1">
    <source>
        <dbReference type="SAM" id="MobiDB-lite"/>
    </source>
</evidence>